<reference evidence="2" key="1">
    <citation type="submission" date="2023-04" db="EMBL/GenBank/DDBJ databases">
        <title>Phytophthora fragariaefolia NBRC 109709.</title>
        <authorList>
            <person name="Ichikawa N."/>
            <person name="Sato H."/>
            <person name="Tonouchi N."/>
        </authorList>
    </citation>
    <scope>NUCLEOTIDE SEQUENCE</scope>
    <source>
        <strain evidence="2">NBRC 109709</strain>
    </source>
</reference>
<evidence type="ECO:0000256" key="1">
    <source>
        <dbReference type="SAM" id="MobiDB-lite"/>
    </source>
</evidence>
<protein>
    <submittedName>
        <fullName evidence="2">Unnamed protein product</fullName>
    </submittedName>
</protein>
<organism evidence="2 3">
    <name type="scientific">Phytophthora fragariaefolia</name>
    <dbReference type="NCBI Taxonomy" id="1490495"/>
    <lineage>
        <taxon>Eukaryota</taxon>
        <taxon>Sar</taxon>
        <taxon>Stramenopiles</taxon>
        <taxon>Oomycota</taxon>
        <taxon>Peronosporomycetes</taxon>
        <taxon>Peronosporales</taxon>
        <taxon>Peronosporaceae</taxon>
        <taxon>Phytophthora</taxon>
    </lineage>
</organism>
<accession>A0A9W6UD80</accession>
<feature type="region of interest" description="Disordered" evidence="1">
    <location>
        <begin position="35"/>
        <end position="60"/>
    </location>
</feature>
<gene>
    <name evidence="2" type="ORF">Pfra01_000654500</name>
</gene>
<evidence type="ECO:0000313" key="2">
    <source>
        <dbReference type="EMBL" id="GMF29991.1"/>
    </source>
</evidence>
<dbReference type="OrthoDB" id="6781668at2759"/>
<proteinExistence type="predicted"/>
<keyword evidence="3" id="KW-1185">Reference proteome</keyword>
<dbReference type="EMBL" id="BSXT01000556">
    <property type="protein sequence ID" value="GMF29991.1"/>
    <property type="molecule type" value="Genomic_DNA"/>
</dbReference>
<sequence>MALEQECLEPGSTPALWVMKAAVIGTRKSILIRANSRPGQVPSDPNSQNELVEPTTPSALSGVDELGLDVASFTYRSRGASASR</sequence>
<evidence type="ECO:0000313" key="3">
    <source>
        <dbReference type="Proteomes" id="UP001165121"/>
    </source>
</evidence>
<dbReference type="Proteomes" id="UP001165121">
    <property type="component" value="Unassembled WGS sequence"/>
</dbReference>
<comment type="caution">
    <text evidence="2">The sequence shown here is derived from an EMBL/GenBank/DDBJ whole genome shotgun (WGS) entry which is preliminary data.</text>
</comment>
<name>A0A9W6UD80_9STRA</name>
<dbReference type="AlphaFoldDB" id="A0A9W6UD80"/>
<feature type="compositionally biased region" description="Polar residues" evidence="1">
    <location>
        <begin position="43"/>
        <end position="59"/>
    </location>
</feature>